<keyword evidence="6" id="KW-1185">Reference proteome</keyword>
<evidence type="ECO:0000313" key="5">
    <source>
        <dbReference type="EMBL" id="EWT06306.1"/>
    </source>
</evidence>
<protein>
    <submittedName>
        <fullName evidence="5">Transcriptional regulator</fullName>
    </submittedName>
</protein>
<gene>
    <name evidence="5" type="ORF">N864_22545</name>
</gene>
<keyword evidence="3" id="KW-0812">Transmembrane</keyword>
<dbReference type="Pfam" id="PF03816">
    <property type="entry name" value="LytR_cpsA_psr"/>
    <property type="match status" value="1"/>
</dbReference>
<dbReference type="InterPro" id="IPR004474">
    <property type="entry name" value="LytR_CpsA_psr"/>
</dbReference>
<feature type="compositionally biased region" description="Basic and acidic residues" evidence="2">
    <location>
        <begin position="61"/>
        <end position="80"/>
    </location>
</feature>
<feature type="transmembrane region" description="Helical" evidence="3">
    <location>
        <begin position="95"/>
        <end position="116"/>
    </location>
</feature>
<reference evidence="6" key="1">
    <citation type="submission" date="2013-08" db="EMBL/GenBank/DDBJ databases">
        <title>Intrasporangium oryzae NRRL B-24470.</title>
        <authorList>
            <person name="Liu H."/>
            <person name="Wang G."/>
        </authorList>
    </citation>
    <scope>NUCLEOTIDE SEQUENCE [LARGE SCALE GENOMIC DNA]</scope>
    <source>
        <strain evidence="6">Q5-1</strain>
    </source>
</reference>
<feature type="compositionally biased region" description="Basic and acidic residues" evidence="2">
    <location>
        <begin position="1"/>
        <end position="10"/>
    </location>
</feature>
<evidence type="ECO:0000313" key="6">
    <source>
        <dbReference type="Proteomes" id="UP000019494"/>
    </source>
</evidence>
<dbReference type="NCBIfam" id="TIGR00350">
    <property type="entry name" value="lytR_cpsA_psr"/>
    <property type="match status" value="1"/>
</dbReference>
<keyword evidence="3" id="KW-1133">Transmembrane helix</keyword>
<comment type="similarity">
    <text evidence="1">Belongs to the LytR/CpsA/Psr (LCP) family.</text>
</comment>
<dbReference type="InterPro" id="IPR050922">
    <property type="entry name" value="LytR/CpsA/Psr_CW_biosynth"/>
</dbReference>
<dbReference type="EMBL" id="AWQS01000054">
    <property type="protein sequence ID" value="EWT06306.1"/>
    <property type="molecule type" value="Genomic_DNA"/>
</dbReference>
<dbReference type="Gene3D" id="3.40.630.190">
    <property type="entry name" value="LCP protein"/>
    <property type="match status" value="1"/>
</dbReference>
<dbReference type="OrthoDB" id="9782542at2"/>
<dbReference type="AlphaFoldDB" id="W9GJ85"/>
<dbReference type="PANTHER" id="PTHR33392">
    <property type="entry name" value="POLYISOPRENYL-TEICHOIC ACID--PEPTIDOGLYCAN TEICHOIC ACID TRANSFERASE TAGU"/>
    <property type="match status" value="1"/>
</dbReference>
<comment type="caution">
    <text evidence="5">The sequence shown here is derived from an EMBL/GenBank/DDBJ whole genome shotgun (WGS) entry which is preliminary data.</text>
</comment>
<feature type="region of interest" description="Disordered" evidence="2">
    <location>
        <begin position="1"/>
        <end position="86"/>
    </location>
</feature>
<proteinExistence type="inferred from homology"/>
<evidence type="ECO:0000259" key="4">
    <source>
        <dbReference type="Pfam" id="PF03816"/>
    </source>
</evidence>
<dbReference type="RefSeq" id="WP_051518371.1">
    <property type="nucleotide sequence ID" value="NZ_AWQS01000054.1"/>
</dbReference>
<dbReference type="Proteomes" id="UP000019494">
    <property type="component" value="Unassembled WGS sequence"/>
</dbReference>
<feature type="domain" description="Cell envelope-related transcriptional attenuator" evidence="4">
    <location>
        <begin position="170"/>
        <end position="314"/>
    </location>
</feature>
<evidence type="ECO:0000256" key="1">
    <source>
        <dbReference type="ARBA" id="ARBA00006068"/>
    </source>
</evidence>
<dbReference type="PATRIC" id="fig|584657.3.peg.1756"/>
<evidence type="ECO:0000256" key="2">
    <source>
        <dbReference type="SAM" id="MobiDB-lite"/>
    </source>
</evidence>
<evidence type="ECO:0000256" key="3">
    <source>
        <dbReference type="SAM" id="Phobius"/>
    </source>
</evidence>
<sequence>MPTDLPRDEREPVDDDAYVVDTRRSRSRRSSATGERRAPGITQSKTGWDARPENDDAYVVDTRRQRPRRPERDRGERHTDVPVARPRRRRRTGRTILLLVVLLVVAWLAFMVWVPVNAWNNVARVDNIPGGSRPTDTSGYNYLLVGSDSRAGLTKAQRKEYATGNAEGKRTDTIMLVHVSESGGKPVLVSIPRDSYVPIPGYGSNKINAAFSFGDAKLLTETVEQVTGIHIDGYLEIGLGGFAGMVDSLDGVNICVPRNMTDKKAGINLKKGCQTLGGKDALGYVRSRYEDPLGDIGRANRQRQFLGAVMKKAATPATVLIPWRYKGFADAVGSGIIVGEQTGLMDAVRILQAMRSVSNDEGLSLTVPIETMSLPTRNAGVAVKWNTAQAKALFRALKDDEPLTSPPAGTTIHQ</sequence>
<keyword evidence="3" id="KW-0472">Membrane</keyword>
<organism evidence="5 6">
    <name type="scientific">Intrasporangium chromatireducens Q5-1</name>
    <dbReference type="NCBI Taxonomy" id="584657"/>
    <lineage>
        <taxon>Bacteria</taxon>
        <taxon>Bacillati</taxon>
        <taxon>Actinomycetota</taxon>
        <taxon>Actinomycetes</taxon>
        <taxon>Micrococcales</taxon>
        <taxon>Intrasporangiaceae</taxon>
        <taxon>Intrasporangium</taxon>
    </lineage>
</organism>
<dbReference type="PANTHER" id="PTHR33392:SF6">
    <property type="entry name" value="POLYISOPRENYL-TEICHOIC ACID--PEPTIDOGLYCAN TEICHOIC ACID TRANSFERASE TAGU"/>
    <property type="match status" value="1"/>
</dbReference>
<name>W9GJ85_9MICO</name>
<accession>W9GJ85</accession>